<sequence>MTTVTPPQSIEQLLERAEKLAGKSLAQLAEEFRAQLPDHLLLEKGWIGQFIEHLLGATSGSLPQPDFPELGVELKTIPINPLGKPLESTFVSVVNLHQPASEQWETSIVKKKLEHVLWMPIIVHPNSPLNQRIIGMPLLWRPSADEWQILKNDWEETMEKVCLGKFGQLNARFGQALQVRPKAANSKVLTDVVGSDGEITQTLPRGFYLRSSFTQKVLTQLSYS</sequence>
<keyword evidence="2 7" id="KW-0540">Nuclease</keyword>
<protein>
    <recommendedName>
        <fullName evidence="7">DNA mismatch repair protein MutH</fullName>
    </recommendedName>
    <alternativeName>
        <fullName evidence="7">Methyl-directed mismatch repair protein</fullName>
    </alternativeName>
</protein>
<organism evidence="9 10">
    <name type="scientific">Pleionea litopenaei</name>
    <dbReference type="NCBI Taxonomy" id="3070815"/>
    <lineage>
        <taxon>Bacteria</taxon>
        <taxon>Pseudomonadati</taxon>
        <taxon>Pseudomonadota</taxon>
        <taxon>Gammaproteobacteria</taxon>
        <taxon>Oceanospirillales</taxon>
        <taxon>Pleioneaceae</taxon>
        <taxon>Pleionea</taxon>
    </lineage>
</organism>
<dbReference type="SUPFAM" id="SSF52980">
    <property type="entry name" value="Restriction endonuclease-like"/>
    <property type="match status" value="1"/>
</dbReference>
<name>A0AA51RQM9_9GAMM</name>
<dbReference type="Gene3D" id="3.40.600.10">
    <property type="entry name" value="DNA mismatch repair MutH/Restriction endonuclease, type II"/>
    <property type="match status" value="1"/>
</dbReference>
<evidence type="ECO:0000256" key="2">
    <source>
        <dbReference type="ARBA" id="ARBA00022722"/>
    </source>
</evidence>
<dbReference type="InterPro" id="IPR004230">
    <property type="entry name" value="DNA_mismatch_repair_MutH"/>
</dbReference>
<evidence type="ECO:0000256" key="4">
    <source>
        <dbReference type="ARBA" id="ARBA00022763"/>
    </source>
</evidence>
<dbReference type="NCBIfam" id="TIGR02248">
    <property type="entry name" value="mutH_TIGR"/>
    <property type="match status" value="1"/>
</dbReference>
<keyword evidence="3 7" id="KW-0255">Endonuclease</keyword>
<proteinExistence type="inferred from homology"/>
<comment type="similarity">
    <text evidence="7">Belongs to the MutH family.</text>
</comment>
<dbReference type="Proteomes" id="UP001239782">
    <property type="component" value="Chromosome"/>
</dbReference>
<keyword evidence="1 7" id="KW-0963">Cytoplasm</keyword>
<dbReference type="Pfam" id="PF02976">
    <property type="entry name" value="MutH"/>
    <property type="match status" value="1"/>
</dbReference>
<evidence type="ECO:0000256" key="1">
    <source>
        <dbReference type="ARBA" id="ARBA00022490"/>
    </source>
</evidence>
<gene>
    <name evidence="7 9" type="primary">mutH</name>
    <name evidence="9" type="ORF">Q9312_11090</name>
</gene>
<keyword evidence="10" id="KW-1185">Reference proteome</keyword>
<dbReference type="KEGG" id="plei:Q9312_11090"/>
<evidence type="ECO:0000256" key="7">
    <source>
        <dbReference type="HAMAP-Rule" id="MF_00759"/>
    </source>
</evidence>
<evidence type="ECO:0000259" key="8">
    <source>
        <dbReference type="SMART" id="SM00927"/>
    </source>
</evidence>
<dbReference type="AlphaFoldDB" id="A0AA51RQM9"/>
<comment type="subcellular location">
    <subcellularLocation>
        <location evidence="7">Cytoplasm</location>
    </subcellularLocation>
</comment>
<dbReference type="HAMAP" id="MF_00759">
    <property type="entry name" value="MutH"/>
    <property type="match status" value="1"/>
</dbReference>
<keyword evidence="4 7" id="KW-0227">DNA damage</keyword>
<dbReference type="GO" id="GO:0005737">
    <property type="term" value="C:cytoplasm"/>
    <property type="evidence" value="ECO:0007669"/>
    <property type="project" value="UniProtKB-SubCell"/>
</dbReference>
<evidence type="ECO:0000313" key="10">
    <source>
        <dbReference type="Proteomes" id="UP001239782"/>
    </source>
</evidence>
<keyword evidence="6 7" id="KW-0234">DNA repair</keyword>
<dbReference type="SMART" id="SM00927">
    <property type="entry name" value="MutH"/>
    <property type="match status" value="1"/>
</dbReference>
<reference evidence="9 10" key="1">
    <citation type="submission" date="2023-08" db="EMBL/GenBank/DDBJ databases">
        <title>Pleionea litopenaei sp. nov., isolated from stomach of juvenile Litopenaeus vannamei.</title>
        <authorList>
            <person name="Rho A.M."/>
            <person name="Hwang C.Y."/>
        </authorList>
    </citation>
    <scope>NUCLEOTIDE SEQUENCE [LARGE SCALE GENOMIC DNA]</scope>
    <source>
        <strain evidence="9 10">HL-JVS1</strain>
    </source>
</reference>
<dbReference type="CDD" id="cd00583">
    <property type="entry name" value="MutH-like"/>
    <property type="match status" value="1"/>
</dbReference>
<dbReference type="GO" id="GO:0016787">
    <property type="term" value="F:hydrolase activity"/>
    <property type="evidence" value="ECO:0007669"/>
    <property type="project" value="UniProtKB-KW"/>
</dbReference>
<dbReference type="InterPro" id="IPR011335">
    <property type="entry name" value="Restrct_endonuc-II-like"/>
</dbReference>
<feature type="domain" description="DNA mismatch repair MutH/Type II restriction enzyme Sau3AI" evidence="8">
    <location>
        <begin position="55"/>
        <end position="153"/>
    </location>
</feature>
<dbReference type="GO" id="GO:0004519">
    <property type="term" value="F:endonuclease activity"/>
    <property type="evidence" value="ECO:0007669"/>
    <property type="project" value="UniProtKB-UniRule"/>
</dbReference>
<dbReference type="GO" id="GO:0006298">
    <property type="term" value="P:mismatch repair"/>
    <property type="evidence" value="ECO:0007669"/>
    <property type="project" value="UniProtKB-UniRule"/>
</dbReference>
<dbReference type="GO" id="GO:0003677">
    <property type="term" value="F:DNA binding"/>
    <property type="evidence" value="ECO:0007669"/>
    <property type="project" value="InterPro"/>
</dbReference>
<keyword evidence="5 7" id="KW-0378">Hydrolase</keyword>
<accession>A0AA51RQM9</accession>
<dbReference type="NCBIfam" id="NF003458">
    <property type="entry name" value="PRK05070.1"/>
    <property type="match status" value="1"/>
</dbReference>
<dbReference type="RefSeq" id="WP_309200913.1">
    <property type="nucleotide sequence ID" value="NZ_CP133548.1"/>
</dbReference>
<comment type="function">
    <text evidence="7">Sequence-specific endonuclease that cleaves unmethylated GATC sequences. It is involved in DNA mismatch repair.</text>
</comment>
<dbReference type="EMBL" id="CP133548">
    <property type="protein sequence ID" value="WMS85760.1"/>
    <property type="molecule type" value="Genomic_DNA"/>
</dbReference>
<evidence type="ECO:0000256" key="3">
    <source>
        <dbReference type="ARBA" id="ARBA00022759"/>
    </source>
</evidence>
<evidence type="ECO:0000256" key="5">
    <source>
        <dbReference type="ARBA" id="ARBA00022801"/>
    </source>
</evidence>
<dbReference type="GO" id="GO:0006304">
    <property type="term" value="P:DNA modification"/>
    <property type="evidence" value="ECO:0007669"/>
    <property type="project" value="InterPro"/>
</dbReference>
<dbReference type="InterPro" id="IPR037057">
    <property type="entry name" value="DNA_rep_MutH/T2_RE_sf"/>
</dbReference>
<evidence type="ECO:0000256" key="6">
    <source>
        <dbReference type="ARBA" id="ARBA00023204"/>
    </source>
</evidence>
<dbReference type="InterPro" id="IPR011337">
    <property type="entry name" value="DNA_rep_MutH/RE_typeII_Sau3AI"/>
</dbReference>
<evidence type="ECO:0000313" key="9">
    <source>
        <dbReference type="EMBL" id="WMS85760.1"/>
    </source>
</evidence>